<comment type="subcellular location">
    <subcellularLocation>
        <location evidence="1">Membrane</location>
    </subcellularLocation>
</comment>
<feature type="compositionally biased region" description="Basic and acidic residues" evidence="5">
    <location>
        <begin position="479"/>
        <end position="498"/>
    </location>
</feature>
<keyword evidence="4 6" id="KW-0472">Membrane</keyword>
<dbReference type="EMBL" id="AGWN01000001">
    <property type="protein sequence ID" value="EPD31167.1"/>
    <property type="molecule type" value="Genomic_DNA"/>
</dbReference>
<evidence type="ECO:0000256" key="5">
    <source>
        <dbReference type="SAM" id="MobiDB-lite"/>
    </source>
</evidence>
<dbReference type="PANTHER" id="PTHR30566">
    <property type="entry name" value="YNAI-RELATED MECHANOSENSITIVE ION CHANNEL"/>
    <property type="match status" value="1"/>
</dbReference>
<dbReference type="InterPro" id="IPR006685">
    <property type="entry name" value="MscS_channel_2nd"/>
</dbReference>
<evidence type="ECO:0000256" key="1">
    <source>
        <dbReference type="ARBA" id="ARBA00004370"/>
    </source>
</evidence>
<dbReference type="Gene3D" id="1.10.287.1260">
    <property type="match status" value="1"/>
</dbReference>
<dbReference type="GO" id="GO:0055085">
    <property type="term" value="P:transmembrane transport"/>
    <property type="evidence" value="ECO:0007669"/>
    <property type="project" value="InterPro"/>
</dbReference>
<dbReference type="RefSeq" id="WP_016444278.1">
    <property type="nucleotide sequence ID" value="NZ_KE150266.1"/>
</dbReference>
<dbReference type="OrthoDB" id="9792218at2"/>
<sequence length="543" mass="60766">MDGNAEEAVQDALNLLQLFAGVAVGVLVSLVIAMLAWVALRMVSRKSDNFAWLARRVKIPFFALFLVAGAWVGLNYTVQVLPTDAATWIPPLQHTLLIITIVMVSWMCYASAYVIEDVAKHRKEVTGSRRLATQAQMLRRIVQLVVVILGVVAVILTFPSARIAMGSILASAGVISLVAGIAAQDSLSNTFAGLQITFTDAIRVGDVVVVDDQFGTIEEITLTYVVLAGWDDRRFIVPSTHFTQNKFENWTRSNTKLAGTVELKLDWRAPVPLIRREVERLLEETDLWDRRSSSVQVTDATDGWMLVRIALTARNSGDLWDLRCYMREHLIDWVVQNAPYALVRTRVQKEDVVEVNLDRSEREIVELANELRDIEREGEKNPEQPEPQDAPVQTKQEARMRAAKNRASKVRRKRLRDRKVNTKVLAEPESTRVLSPAELLAIQQEADQHPAGTDGARNNTDSEVTSTVGDRLYSGSEEAEARSKKLEGPSAEMQRKRVETQTLRALRLGDISEETAINKLGGDEPARQLVAAEMKRIQDEEKK</sequence>
<gene>
    <name evidence="8" type="ORF">HMPREF9238_00928</name>
</gene>
<dbReference type="Gene3D" id="2.30.30.60">
    <property type="match status" value="1"/>
</dbReference>
<evidence type="ECO:0000313" key="9">
    <source>
        <dbReference type="Proteomes" id="UP000014387"/>
    </source>
</evidence>
<feature type="domain" description="Mechanosensitive ion channel MscS" evidence="7">
    <location>
        <begin position="185"/>
        <end position="252"/>
    </location>
</feature>
<keyword evidence="2 6" id="KW-0812">Transmembrane</keyword>
<feature type="transmembrane region" description="Helical" evidence="6">
    <location>
        <begin position="59"/>
        <end position="76"/>
    </location>
</feature>
<evidence type="ECO:0000256" key="4">
    <source>
        <dbReference type="ARBA" id="ARBA00023136"/>
    </source>
</evidence>
<reference evidence="8 9" key="1">
    <citation type="submission" date="2013-05" db="EMBL/GenBank/DDBJ databases">
        <title>The Genome Sequence of Actinomyces europaeus ACS-120-V-COL10B.</title>
        <authorList>
            <consortium name="The Broad Institute Genomics Platform"/>
            <person name="Earl A."/>
            <person name="Ward D."/>
            <person name="Feldgarden M."/>
            <person name="Gevers D."/>
            <person name="Saerens B."/>
            <person name="Vaneechoutte M."/>
            <person name="Walker B."/>
            <person name="Young S."/>
            <person name="Zeng Q."/>
            <person name="Gargeya S."/>
            <person name="Fitzgerald M."/>
            <person name="Haas B."/>
            <person name="Abouelleil A."/>
            <person name="Allen A.W."/>
            <person name="Alvarado L."/>
            <person name="Arachchi H.M."/>
            <person name="Berlin A.M."/>
            <person name="Chapman S.B."/>
            <person name="Gainer-Dewar J."/>
            <person name="Goldberg J."/>
            <person name="Griggs A."/>
            <person name="Gujja S."/>
            <person name="Hansen M."/>
            <person name="Howarth C."/>
            <person name="Imamovic A."/>
            <person name="Ireland A."/>
            <person name="Larimer J."/>
            <person name="McCowan C."/>
            <person name="Murphy C."/>
            <person name="Pearson M."/>
            <person name="Poon T.W."/>
            <person name="Priest M."/>
            <person name="Roberts A."/>
            <person name="Saif S."/>
            <person name="Shea T."/>
            <person name="Sisk P."/>
            <person name="Sykes S."/>
            <person name="Wortman J."/>
            <person name="Nusbaum C."/>
            <person name="Birren B."/>
        </authorList>
    </citation>
    <scope>NUCLEOTIDE SEQUENCE [LARGE SCALE GENOMIC DNA]</scope>
    <source>
        <strain evidence="8 9">ACS-120-V-Col10b</strain>
    </source>
</reference>
<feature type="transmembrane region" description="Helical" evidence="6">
    <location>
        <begin position="137"/>
        <end position="158"/>
    </location>
</feature>
<feature type="region of interest" description="Disordered" evidence="5">
    <location>
        <begin position="375"/>
        <end position="429"/>
    </location>
</feature>
<comment type="caution">
    <text evidence="8">The sequence shown here is derived from an EMBL/GenBank/DDBJ whole genome shotgun (WGS) entry which is preliminary data.</text>
</comment>
<name>A0A9W5REX7_9ACTO</name>
<evidence type="ECO:0000313" key="8">
    <source>
        <dbReference type="EMBL" id="EPD31167.1"/>
    </source>
</evidence>
<dbReference type="InterPro" id="IPR023408">
    <property type="entry name" value="MscS_beta-dom_sf"/>
</dbReference>
<dbReference type="PANTHER" id="PTHR30566:SF25">
    <property type="entry name" value="INNER MEMBRANE PROTEIN"/>
    <property type="match status" value="1"/>
</dbReference>
<proteinExistence type="predicted"/>
<feature type="region of interest" description="Disordered" evidence="5">
    <location>
        <begin position="448"/>
        <end position="498"/>
    </location>
</feature>
<dbReference type="SUPFAM" id="SSF50182">
    <property type="entry name" value="Sm-like ribonucleoproteins"/>
    <property type="match status" value="1"/>
</dbReference>
<accession>A0A9W5REX7</accession>
<dbReference type="AlphaFoldDB" id="A0A9W5REX7"/>
<evidence type="ECO:0000259" key="7">
    <source>
        <dbReference type="Pfam" id="PF00924"/>
    </source>
</evidence>
<feature type="transmembrane region" description="Helical" evidence="6">
    <location>
        <begin position="15"/>
        <end position="38"/>
    </location>
</feature>
<organism evidence="8 9">
    <name type="scientific">Gleimia europaea ACS-120-V-Col10b</name>
    <dbReference type="NCBI Taxonomy" id="883069"/>
    <lineage>
        <taxon>Bacteria</taxon>
        <taxon>Bacillati</taxon>
        <taxon>Actinomycetota</taxon>
        <taxon>Actinomycetes</taxon>
        <taxon>Actinomycetales</taxon>
        <taxon>Actinomycetaceae</taxon>
        <taxon>Gleimia</taxon>
    </lineage>
</organism>
<evidence type="ECO:0000256" key="6">
    <source>
        <dbReference type="SAM" id="Phobius"/>
    </source>
</evidence>
<protein>
    <recommendedName>
        <fullName evidence="7">Mechanosensitive ion channel MscS domain-containing protein</fullName>
    </recommendedName>
</protein>
<keyword evidence="3 6" id="KW-1133">Transmembrane helix</keyword>
<dbReference type="InterPro" id="IPR010920">
    <property type="entry name" value="LSM_dom_sf"/>
</dbReference>
<feature type="compositionally biased region" description="Polar residues" evidence="5">
    <location>
        <begin position="456"/>
        <end position="468"/>
    </location>
</feature>
<evidence type="ECO:0000256" key="3">
    <source>
        <dbReference type="ARBA" id="ARBA00022989"/>
    </source>
</evidence>
<feature type="transmembrane region" description="Helical" evidence="6">
    <location>
        <begin position="96"/>
        <end position="116"/>
    </location>
</feature>
<feature type="compositionally biased region" description="Basic residues" evidence="5">
    <location>
        <begin position="401"/>
        <end position="417"/>
    </location>
</feature>
<dbReference type="Proteomes" id="UP000014387">
    <property type="component" value="Unassembled WGS sequence"/>
</dbReference>
<dbReference type="GO" id="GO:0016020">
    <property type="term" value="C:membrane"/>
    <property type="evidence" value="ECO:0007669"/>
    <property type="project" value="UniProtKB-SubCell"/>
</dbReference>
<keyword evidence="9" id="KW-1185">Reference proteome</keyword>
<evidence type="ECO:0000256" key="2">
    <source>
        <dbReference type="ARBA" id="ARBA00022692"/>
    </source>
</evidence>
<dbReference type="Pfam" id="PF00924">
    <property type="entry name" value="MS_channel_2nd"/>
    <property type="match status" value="1"/>
</dbReference>